<feature type="coiled-coil region" evidence="1">
    <location>
        <begin position="376"/>
        <end position="410"/>
    </location>
</feature>
<reference evidence="4 5" key="1">
    <citation type="submission" date="2019-02" db="EMBL/GenBank/DDBJ databases">
        <title>Deep-cultivation of Planctomycetes and their phenomic and genomic characterization uncovers novel biology.</title>
        <authorList>
            <person name="Wiegand S."/>
            <person name="Jogler M."/>
            <person name="Boedeker C."/>
            <person name="Pinto D."/>
            <person name="Vollmers J."/>
            <person name="Rivas-Marin E."/>
            <person name="Kohn T."/>
            <person name="Peeters S.H."/>
            <person name="Heuer A."/>
            <person name="Rast P."/>
            <person name="Oberbeckmann S."/>
            <person name="Bunk B."/>
            <person name="Jeske O."/>
            <person name="Meyerdierks A."/>
            <person name="Storesund J.E."/>
            <person name="Kallscheuer N."/>
            <person name="Luecker S."/>
            <person name="Lage O.M."/>
            <person name="Pohl T."/>
            <person name="Merkel B.J."/>
            <person name="Hornburger P."/>
            <person name="Mueller R.-W."/>
            <person name="Bruemmer F."/>
            <person name="Labrenz M."/>
            <person name="Spormann A.M."/>
            <person name="Op den Camp H."/>
            <person name="Overmann J."/>
            <person name="Amann R."/>
            <person name="Jetten M.S.M."/>
            <person name="Mascher T."/>
            <person name="Medema M.H."/>
            <person name="Devos D.P."/>
            <person name="Kaster A.-K."/>
            <person name="Ovreas L."/>
            <person name="Rohde M."/>
            <person name="Galperin M.Y."/>
            <person name="Jogler C."/>
        </authorList>
    </citation>
    <scope>NUCLEOTIDE SEQUENCE [LARGE SCALE GENOMIC DNA]</scope>
    <source>
        <strain evidence="4 5">FF011L</strain>
    </source>
</reference>
<evidence type="ECO:0000256" key="1">
    <source>
        <dbReference type="SAM" id="Coils"/>
    </source>
</evidence>
<dbReference type="GO" id="GO:0004713">
    <property type="term" value="F:protein tyrosine kinase activity"/>
    <property type="evidence" value="ECO:0007669"/>
    <property type="project" value="TreeGrafter"/>
</dbReference>
<accession>A0A517ML80</accession>
<feature type="coiled-coil region" evidence="1">
    <location>
        <begin position="247"/>
        <end position="274"/>
    </location>
</feature>
<dbReference type="EMBL" id="CP036262">
    <property type="protein sequence ID" value="QDS95600.1"/>
    <property type="molecule type" value="Genomic_DNA"/>
</dbReference>
<proteinExistence type="predicted"/>
<keyword evidence="5" id="KW-1185">Reference proteome</keyword>
<evidence type="ECO:0000313" key="5">
    <source>
        <dbReference type="Proteomes" id="UP000320672"/>
    </source>
</evidence>
<gene>
    <name evidence="4" type="ORF">FF011L_43980</name>
</gene>
<sequence length="538" mass="58876">MTTPADKWADLTPADLVRTVRSRLPSVLLTAFVVTCLVALALLAMPNRYSSEGMLFVRLGRGSVSLDPTSTTTATVSLQESRRAEVASVREMLDSRIIAERVVDAIGPDEFLKPRTRISKSIKNLLTFLPSRELSSYGEMSGEAYEKAIEREEAIAKLQSQTSVSIPDNSYNVVIRVELDDPFLARDAVEHALDIYHQDHIQAHSVSGSLDFFEQQCAESLQASLAAQRNLRDAKNRMQILSSDSQERTLQERIAKLELAYDETTAELSRVTAEKNGLIAQRDLLEEWIPTEKTSGVANQAGDGMREALYDLEIQEREALSRLNPSHPKYKAMQKQVVKSAEIVQGQKEDRPLTVESLNPIRLTLASSVMSNEGVIAGLKAKLVSIENNLETSQEALAKLNNDAVELSELTWIANIAEANHLKHSTSLEEARMLAALDQNGMSDLSVVQPASLMLKKTGPQRSMLLLIGGVLGLCLGTLQALIRTPPAPPAPSLGNPKQDNQHHDPSPPETTVSAETPLDGEENATTPDELAASPLPR</sequence>
<protein>
    <submittedName>
        <fullName evidence="4">Chain length determinant protein</fullName>
    </submittedName>
</protein>
<keyword evidence="3" id="KW-0472">Membrane</keyword>
<evidence type="ECO:0000313" key="4">
    <source>
        <dbReference type="EMBL" id="QDS95600.1"/>
    </source>
</evidence>
<keyword evidence="3" id="KW-0812">Transmembrane</keyword>
<dbReference type="Proteomes" id="UP000320672">
    <property type="component" value="Chromosome"/>
</dbReference>
<evidence type="ECO:0000256" key="2">
    <source>
        <dbReference type="SAM" id="MobiDB-lite"/>
    </source>
</evidence>
<dbReference type="KEGG" id="rml:FF011L_43980"/>
<dbReference type="RefSeq" id="WP_218932773.1">
    <property type="nucleotide sequence ID" value="NZ_CP036262.1"/>
</dbReference>
<keyword evidence="1" id="KW-0175">Coiled coil</keyword>
<feature type="transmembrane region" description="Helical" evidence="3">
    <location>
        <begin position="26"/>
        <end position="45"/>
    </location>
</feature>
<organism evidence="4 5">
    <name type="scientific">Roseimaritima multifibrata</name>
    <dbReference type="NCBI Taxonomy" id="1930274"/>
    <lineage>
        <taxon>Bacteria</taxon>
        <taxon>Pseudomonadati</taxon>
        <taxon>Planctomycetota</taxon>
        <taxon>Planctomycetia</taxon>
        <taxon>Pirellulales</taxon>
        <taxon>Pirellulaceae</taxon>
        <taxon>Roseimaritima</taxon>
    </lineage>
</organism>
<dbReference type="InterPro" id="IPR050445">
    <property type="entry name" value="Bact_polysacc_biosynth/exp"/>
</dbReference>
<dbReference type="PANTHER" id="PTHR32309:SF13">
    <property type="entry name" value="FERRIC ENTEROBACTIN TRANSPORT PROTEIN FEPE"/>
    <property type="match status" value="1"/>
</dbReference>
<feature type="region of interest" description="Disordered" evidence="2">
    <location>
        <begin position="486"/>
        <end position="538"/>
    </location>
</feature>
<name>A0A517ML80_9BACT</name>
<dbReference type="PANTHER" id="PTHR32309">
    <property type="entry name" value="TYROSINE-PROTEIN KINASE"/>
    <property type="match status" value="1"/>
</dbReference>
<evidence type="ECO:0000256" key="3">
    <source>
        <dbReference type="SAM" id="Phobius"/>
    </source>
</evidence>
<dbReference type="AlphaFoldDB" id="A0A517ML80"/>
<dbReference type="GO" id="GO:0005886">
    <property type="term" value="C:plasma membrane"/>
    <property type="evidence" value="ECO:0007669"/>
    <property type="project" value="TreeGrafter"/>
</dbReference>
<keyword evidence="3" id="KW-1133">Transmembrane helix</keyword>